<evidence type="ECO:0008006" key="10">
    <source>
        <dbReference type="Google" id="ProtNLM"/>
    </source>
</evidence>
<dbReference type="GO" id="GO:0090575">
    <property type="term" value="C:RNA polymerase II transcription regulator complex"/>
    <property type="evidence" value="ECO:0007669"/>
    <property type="project" value="TreeGrafter"/>
</dbReference>
<keyword evidence="7" id="KW-0175">Coiled coil</keyword>
<dbReference type="Gene3D" id="1.20.5.170">
    <property type="match status" value="1"/>
</dbReference>
<dbReference type="Proteomes" id="UP001174936">
    <property type="component" value="Unassembled WGS sequence"/>
</dbReference>
<dbReference type="AlphaFoldDB" id="A0AA40D0K2"/>
<organism evidence="8 9">
    <name type="scientific">Cercophora newfieldiana</name>
    <dbReference type="NCBI Taxonomy" id="92897"/>
    <lineage>
        <taxon>Eukaryota</taxon>
        <taxon>Fungi</taxon>
        <taxon>Dikarya</taxon>
        <taxon>Ascomycota</taxon>
        <taxon>Pezizomycotina</taxon>
        <taxon>Sordariomycetes</taxon>
        <taxon>Sordariomycetidae</taxon>
        <taxon>Sordariales</taxon>
        <taxon>Lasiosphaeriaceae</taxon>
        <taxon>Cercophora</taxon>
    </lineage>
</organism>
<dbReference type="SUPFAM" id="SSF57959">
    <property type="entry name" value="Leucine zipper domain"/>
    <property type="match status" value="1"/>
</dbReference>
<dbReference type="GO" id="GO:0001228">
    <property type="term" value="F:DNA-binding transcription activator activity, RNA polymerase II-specific"/>
    <property type="evidence" value="ECO:0007669"/>
    <property type="project" value="TreeGrafter"/>
</dbReference>
<name>A0AA40D0K2_9PEZI</name>
<proteinExistence type="inferred from homology"/>
<evidence type="ECO:0000256" key="1">
    <source>
        <dbReference type="ARBA" id="ARBA00004123"/>
    </source>
</evidence>
<keyword evidence="3" id="KW-0805">Transcription regulation</keyword>
<gene>
    <name evidence="8" type="ORF">B0T16DRAFT_452784</name>
</gene>
<comment type="caution">
    <text evidence="8">The sequence shown here is derived from an EMBL/GenBank/DDBJ whole genome shotgun (WGS) entry which is preliminary data.</text>
</comment>
<dbReference type="PANTHER" id="PTHR40621:SF11">
    <property type="entry name" value="TRANSCRIPTION FACTOR KAPC-RELATED"/>
    <property type="match status" value="1"/>
</dbReference>
<evidence type="ECO:0000256" key="7">
    <source>
        <dbReference type="SAM" id="Coils"/>
    </source>
</evidence>
<keyword evidence="6" id="KW-0539">Nucleus</keyword>
<evidence type="ECO:0000256" key="2">
    <source>
        <dbReference type="ARBA" id="ARBA00007163"/>
    </source>
</evidence>
<evidence type="ECO:0000256" key="3">
    <source>
        <dbReference type="ARBA" id="ARBA00023015"/>
    </source>
</evidence>
<dbReference type="PANTHER" id="PTHR40621">
    <property type="entry name" value="TRANSCRIPTION FACTOR KAPC-RELATED"/>
    <property type="match status" value="1"/>
</dbReference>
<sequence>MTTSILSVVLRTEKKDIGDAESASTVGSALEKAQLRRAQVRKAQIQHRQRKANYVKQLELDVARIRDLIATAQNEAQFLKRENDTMKMELQRAPLFTGSIRPSYNFLDDITMTIEFDDVMSAPSFRISSSPSDSQYESSNQSLYFPDATSPVMADTTPDQTQEAINFILALEHICRNHFHPSPGKVPGHSLMASALALRTAPPEVYAAAADTAPILRPAKAADVTRQGDCSWQATGLTLHSLYGLACSISDADLEITPVQAWFELAGRYPLGLLLKREVLEVLKRELAPMVRCPHFGAVIEREAFESVVGRVLGGMGIEEGTGEGRALEEGAG</sequence>
<comment type="subcellular location">
    <subcellularLocation>
        <location evidence="1">Nucleus</location>
    </subcellularLocation>
</comment>
<keyword evidence="9" id="KW-1185">Reference proteome</keyword>
<dbReference type="EMBL" id="JAULSV010000001">
    <property type="protein sequence ID" value="KAK0657307.1"/>
    <property type="molecule type" value="Genomic_DNA"/>
</dbReference>
<evidence type="ECO:0000256" key="6">
    <source>
        <dbReference type="ARBA" id="ARBA00023242"/>
    </source>
</evidence>
<keyword evidence="5" id="KW-0804">Transcription</keyword>
<dbReference type="CDD" id="cd14688">
    <property type="entry name" value="bZIP_YAP"/>
    <property type="match status" value="1"/>
</dbReference>
<feature type="coiled-coil region" evidence="7">
    <location>
        <begin position="55"/>
        <end position="89"/>
    </location>
</feature>
<keyword evidence="4" id="KW-0238">DNA-binding</keyword>
<protein>
    <recommendedName>
        <fullName evidence="10">BZIP domain-containing protein</fullName>
    </recommendedName>
</protein>
<evidence type="ECO:0000313" key="9">
    <source>
        <dbReference type="Proteomes" id="UP001174936"/>
    </source>
</evidence>
<evidence type="ECO:0000256" key="4">
    <source>
        <dbReference type="ARBA" id="ARBA00023125"/>
    </source>
</evidence>
<reference evidence="8" key="1">
    <citation type="submission" date="2023-06" db="EMBL/GenBank/DDBJ databases">
        <title>Genome-scale phylogeny and comparative genomics of the fungal order Sordariales.</title>
        <authorList>
            <consortium name="Lawrence Berkeley National Laboratory"/>
            <person name="Hensen N."/>
            <person name="Bonometti L."/>
            <person name="Westerberg I."/>
            <person name="Brannstrom I.O."/>
            <person name="Guillou S."/>
            <person name="Cros-Aarteil S."/>
            <person name="Calhoun S."/>
            <person name="Haridas S."/>
            <person name="Kuo A."/>
            <person name="Mondo S."/>
            <person name="Pangilinan J."/>
            <person name="Riley R."/>
            <person name="Labutti K."/>
            <person name="Andreopoulos B."/>
            <person name="Lipzen A."/>
            <person name="Chen C."/>
            <person name="Yanf M."/>
            <person name="Daum C."/>
            <person name="Ng V."/>
            <person name="Clum A."/>
            <person name="Steindorff A."/>
            <person name="Ohm R."/>
            <person name="Martin F."/>
            <person name="Silar P."/>
            <person name="Natvig D."/>
            <person name="Lalanne C."/>
            <person name="Gautier V."/>
            <person name="Ament-Velasquez S.L."/>
            <person name="Kruys A."/>
            <person name="Hutchinson M.I."/>
            <person name="Powell A.J."/>
            <person name="Barry K."/>
            <person name="Miller A.N."/>
            <person name="Grigoriev I.V."/>
            <person name="Debuchy R."/>
            <person name="Gladieux P."/>
            <person name="Thoren M.H."/>
            <person name="Johannesson H."/>
        </authorList>
    </citation>
    <scope>NUCLEOTIDE SEQUENCE</scope>
    <source>
        <strain evidence="8">SMH2532-1</strain>
    </source>
</reference>
<dbReference type="InterPro" id="IPR046347">
    <property type="entry name" value="bZIP_sf"/>
</dbReference>
<comment type="similarity">
    <text evidence="2">Belongs to the bZIP family.</text>
</comment>
<evidence type="ECO:0000256" key="5">
    <source>
        <dbReference type="ARBA" id="ARBA00023163"/>
    </source>
</evidence>
<accession>A0AA40D0K2</accession>
<dbReference type="InterPro" id="IPR050936">
    <property type="entry name" value="AP-1-like"/>
</dbReference>
<dbReference type="GO" id="GO:0000976">
    <property type="term" value="F:transcription cis-regulatory region binding"/>
    <property type="evidence" value="ECO:0007669"/>
    <property type="project" value="InterPro"/>
</dbReference>
<evidence type="ECO:0000313" key="8">
    <source>
        <dbReference type="EMBL" id="KAK0657307.1"/>
    </source>
</evidence>